<reference evidence="3 4" key="1">
    <citation type="journal article" date="2011" name="Int. J. Syst. Evol. Microbiol.">
        <title>Zhongshania antarctica gen. nov., sp. nov. and Zhongshania guokunii sp. nov., gammaproteobacteria respectively isolated from coastal attached (fast) ice and surface seawater of the Antarctic.</title>
        <authorList>
            <person name="Li H.J."/>
            <person name="Zhang X.Y."/>
            <person name="Chen C.X."/>
            <person name="Zhang Y.J."/>
            <person name="Gao Z.M."/>
            <person name="Yu Y."/>
            <person name="Chen X.L."/>
            <person name="Chen B."/>
            <person name="Zhang Y.Z."/>
        </authorList>
    </citation>
    <scope>NUCLEOTIDE SEQUENCE [LARGE SCALE GENOMIC DNA]</scope>
    <source>
        <strain evidence="3 4">15-R06ZXC-3</strain>
    </source>
</reference>
<keyword evidence="4" id="KW-1185">Reference proteome</keyword>
<evidence type="ECO:0000256" key="2">
    <source>
        <dbReference type="SAM" id="Phobius"/>
    </source>
</evidence>
<keyword evidence="2" id="KW-0472">Membrane</keyword>
<evidence type="ECO:0000256" key="1">
    <source>
        <dbReference type="SAM" id="MobiDB-lite"/>
    </source>
</evidence>
<feature type="compositionally biased region" description="Basic and acidic residues" evidence="1">
    <location>
        <begin position="116"/>
        <end position="137"/>
    </location>
</feature>
<protein>
    <submittedName>
        <fullName evidence="3">Na+/H+ antiporter subunit G</fullName>
    </submittedName>
</protein>
<feature type="transmembrane region" description="Helical" evidence="2">
    <location>
        <begin position="67"/>
        <end position="88"/>
    </location>
</feature>
<dbReference type="Pfam" id="PF03334">
    <property type="entry name" value="PhaG_MnhG_YufB"/>
    <property type="match status" value="1"/>
</dbReference>
<dbReference type="PANTHER" id="PTHR34703">
    <property type="entry name" value="ANTIPORTER SUBUNIT MNHG2-RELATED"/>
    <property type="match status" value="1"/>
</dbReference>
<dbReference type="InterPro" id="IPR005133">
    <property type="entry name" value="PhaG_MnhG_YufB"/>
</dbReference>
<keyword evidence="2" id="KW-1133">Transmembrane helix</keyword>
<dbReference type="Proteomes" id="UP001557465">
    <property type="component" value="Unassembled WGS sequence"/>
</dbReference>
<feature type="region of interest" description="Disordered" evidence="1">
    <location>
        <begin position="103"/>
        <end position="137"/>
    </location>
</feature>
<name>A0ABV3THK9_9RHOB</name>
<evidence type="ECO:0000313" key="4">
    <source>
        <dbReference type="Proteomes" id="UP001557465"/>
    </source>
</evidence>
<evidence type="ECO:0000313" key="3">
    <source>
        <dbReference type="EMBL" id="MEX1661056.1"/>
    </source>
</evidence>
<organism evidence="3 4">
    <name type="scientific">Thioclava arctica</name>
    <dbReference type="NCBI Taxonomy" id="3238301"/>
    <lineage>
        <taxon>Bacteria</taxon>
        <taxon>Pseudomonadati</taxon>
        <taxon>Pseudomonadota</taxon>
        <taxon>Alphaproteobacteria</taxon>
        <taxon>Rhodobacterales</taxon>
        <taxon>Paracoccaceae</taxon>
        <taxon>Thioclava</taxon>
    </lineage>
</organism>
<feature type="transmembrane region" description="Helical" evidence="2">
    <location>
        <begin position="6"/>
        <end position="31"/>
    </location>
</feature>
<proteinExistence type="predicted"/>
<dbReference type="RefSeq" id="WP_295532535.1">
    <property type="nucleotide sequence ID" value="NZ_JBFRYC010000002.1"/>
</dbReference>
<feature type="transmembrane region" description="Helical" evidence="2">
    <location>
        <begin position="43"/>
        <end position="61"/>
    </location>
</feature>
<dbReference type="PANTHER" id="PTHR34703:SF1">
    <property type="entry name" value="ANTIPORTER SUBUNIT MNHG2-RELATED"/>
    <property type="match status" value="1"/>
</dbReference>
<accession>A0ABV3THK9</accession>
<keyword evidence="2" id="KW-0812">Transmembrane</keyword>
<gene>
    <name evidence="3" type="ORF">AB4874_05240</name>
</gene>
<comment type="caution">
    <text evidence="3">The sequence shown here is derived from an EMBL/GenBank/DDBJ whole genome shotgun (WGS) entry which is preliminary data.</text>
</comment>
<dbReference type="NCBIfam" id="TIGR01300">
    <property type="entry name" value="CPA3_mnhG_phaG"/>
    <property type="match status" value="1"/>
</dbReference>
<dbReference type="NCBIfam" id="NF009316">
    <property type="entry name" value="PRK12674.1-5"/>
    <property type="match status" value="1"/>
</dbReference>
<dbReference type="EMBL" id="JBFRYC010000002">
    <property type="protein sequence ID" value="MEX1661056.1"/>
    <property type="molecule type" value="Genomic_DNA"/>
</dbReference>
<sequence>MELIWDIVISALLVIGGFFGFVGSLGLVKLPDPMTRLHAPTKAATLGVGSILIASMIWFAVKQDHLSLHELMVTVFIFLTAPVTAHFISKANIFRDWPAEKLPRPAGEGEWAVHQADADTSKGELAVEKETEAAQQD</sequence>